<gene>
    <name evidence="1" type="ORF">DSM25559_1884</name>
</gene>
<dbReference type="AlphaFoldDB" id="A0A1R3TRN5"/>
<sequence>MKIRYEVSGNMQRGEMSRYIKSKPLLTRDEAIIEWLELRFRTWILDNIVNTLSDFDFEPNTASPVSFDVTFHQQAHGQMFYATMGGIIIG</sequence>
<dbReference type="STRING" id="1907666.DSM25559_1884"/>
<name>A0A1R3TRN5_9HYPH</name>
<dbReference type="RefSeq" id="WP_077119286.1">
    <property type="nucleotide sequence ID" value="NZ_FMUE01000003.1"/>
</dbReference>
<protein>
    <submittedName>
        <fullName evidence="1">Uncharacterized protein</fullName>
    </submittedName>
</protein>
<dbReference type="EMBL" id="FMUE01000003">
    <property type="protein sequence ID" value="SCX19715.1"/>
    <property type="molecule type" value="Genomic_DNA"/>
</dbReference>
<evidence type="ECO:0000313" key="1">
    <source>
        <dbReference type="EMBL" id="SCX19715.1"/>
    </source>
</evidence>
<dbReference type="Proteomes" id="UP000187891">
    <property type="component" value="Unassembled WGS sequence"/>
</dbReference>
<reference evidence="2" key="1">
    <citation type="submission" date="2016-10" db="EMBL/GenBank/DDBJ databases">
        <authorList>
            <person name="Wibberg D."/>
        </authorList>
    </citation>
    <scope>NUCLEOTIDE SEQUENCE [LARGE SCALE GENOMIC DNA]</scope>
</reference>
<proteinExistence type="predicted"/>
<evidence type="ECO:0000313" key="2">
    <source>
        <dbReference type="Proteomes" id="UP000187891"/>
    </source>
</evidence>
<organism evidence="1 2">
    <name type="scientific">Agrobacterium rosae</name>
    <dbReference type="NCBI Taxonomy" id="1972867"/>
    <lineage>
        <taxon>Bacteria</taxon>
        <taxon>Pseudomonadati</taxon>
        <taxon>Pseudomonadota</taxon>
        <taxon>Alphaproteobacteria</taxon>
        <taxon>Hyphomicrobiales</taxon>
        <taxon>Rhizobiaceae</taxon>
        <taxon>Rhizobium/Agrobacterium group</taxon>
        <taxon>Agrobacterium</taxon>
    </lineage>
</organism>
<accession>A0A1R3TRN5</accession>